<comment type="caution">
    <text evidence="1">The sequence shown here is derived from an EMBL/GenBank/DDBJ whole genome shotgun (WGS) entry which is preliminary data.</text>
</comment>
<evidence type="ECO:0000313" key="2">
    <source>
        <dbReference type="Proteomes" id="UP000288805"/>
    </source>
</evidence>
<proteinExistence type="predicted"/>
<dbReference type="Proteomes" id="UP000288805">
    <property type="component" value="Unassembled WGS sequence"/>
</dbReference>
<evidence type="ECO:0000313" key="1">
    <source>
        <dbReference type="EMBL" id="RVW51896.1"/>
    </source>
</evidence>
<gene>
    <name evidence="1" type="ORF">CK203_068012</name>
</gene>
<accession>A0A438EW33</accession>
<reference evidence="1 2" key="1">
    <citation type="journal article" date="2018" name="PLoS Genet.">
        <title>Population sequencing reveals clonal diversity and ancestral inbreeding in the grapevine cultivar Chardonnay.</title>
        <authorList>
            <person name="Roach M.J."/>
            <person name="Johnson D.L."/>
            <person name="Bohlmann J."/>
            <person name="van Vuuren H.J."/>
            <person name="Jones S.J."/>
            <person name="Pretorius I.S."/>
            <person name="Schmidt S.A."/>
            <person name="Borneman A.R."/>
        </authorList>
    </citation>
    <scope>NUCLEOTIDE SEQUENCE [LARGE SCALE GENOMIC DNA]</scope>
    <source>
        <strain evidence="2">cv. Chardonnay</strain>
        <tissue evidence="1">Leaf</tissue>
    </source>
</reference>
<dbReference type="EMBL" id="QGNW01001176">
    <property type="protein sequence ID" value="RVW51896.1"/>
    <property type="molecule type" value="Genomic_DNA"/>
</dbReference>
<name>A0A438EW33_VITVI</name>
<sequence length="44" mass="4885">MNGCDYSVGGSYLSFCMRDNLSKQKKAAMTGNFAKLYLCFLFGC</sequence>
<dbReference type="AlphaFoldDB" id="A0A438EW33"/>
<protein>
    <submittedName>
        <fullName evidence="1">Uncharacterized protein</fullName>
    </submittedName>
</protein>
<organism evidence="1 2">
    <name type="scientific">Vitis vinifera</name>
    <name type="common">Grape</name>
    <dbReference type="NCBI Taxonomy" id="29760"/>
    <lineage>
        <taxon>Eukaryota</taxon>
        <taxon>Viridiplantae</taxon>
        <taxon>Streptophyta</taxon>
        <taxon>Embryophyta</taxon>
        <taxon>Tracheophyta</taxon>
        <taxon>Spermatophyta</taxon>
        <taxon>Magnoliopsida</taxon>
        <taxon>eudicotyledons</taxon>
        <taxon>Gunneridae</taxon>
        <taxon>Pentapetalae</taxon>
        <taxon>rosids</taxon>
        <taxon>Vitales</taxon>
        <taxon>Vitaceae</taxon>
        <taxon>Viteae</taxon>
        <taxon>Vitis</taxon>
    </lineage>
</organism>